<dbReference type="EMBL" id="MVBM01000004">
    <property type="protein sequence ID" value="OOK74276.1"/>
    <property type="molecule type" value="Genomic_DNA"/>
</dbReference>
<dbReference type="Proteomes" id="UP000189229">
    <property type="component" value="Unassembled WGS sequence"/>
</dbReference>
<protein>
    <submittedName>
        <fullName evidence="2">Succinate dehydrogenase domain protein</fullName>
    </submittedName>
</protein>
<comment type="caution">
    <text evidence="2">The sequence shown here is derived from an EMBL/GenBank/DDBJ whole genome shotgun (WGS) entry which is preliminary data.</text>
</comment>
<accession>A0A1V3X653</accession>
<proteinExistence type="predicted"/>
<organism evidence="2 3">
    <name type="scientific">Mycobacterium kansasii</name>
    <dbReference type="NCBI Taxonomy" id="1768"/>
    <lineage>
        <taxon>Bacteria</taxon>
        <taxon>Bacillati</taxon>
        <taxon>Actinomycetota</taxon>
        <taxon>Actinomycetes</taxon>
        <taxon>Mycobacteriales</taxon>
        <taxon>Mycobacteriaceae</taxon>
        <taxon>Mycobacterium</taxon>
    </lineage>
</organism>
<reference evidence="2 3" key="1">
    <citation type="submission" date="2017-02" db="EMBL/GenBank/DDBJ databases">
        <title>Complete genome sequences of Mycobacterium kansasii strains isolated from rhesus macaques.</title>
        <authorList>
            <person name="Panda A."/>
            <person name="Nagaraj S."/>
            <person name="Zhao X."/>
            <person name="Tettelin H."/>
            <person name="Detolla L.J."/>
        </authorList>
    </citation>
    <scope>NUCLEOTIDE SEQUENCE [LARGE SCALE GENOMIC DNA]</scope>
    <source>
        <strain evidence="2 3">11-3813</strain>
    </source>
</reference>
<gene>
    <name evidence="2" type="ORF">BZL30_5017</name>
</gene>
<name>A0A1V3X653_MYCKA</name>
<evidence type="ECO:0000256" key="1">
    <source>
        <dbReference type="SAM" id="MobiDB-lite"/>
    </source>
</evidence>
<feature type="compositionally biased region" description="Basic residues" evidence="1">
    <location>
        <begin position="1"/>
        <end position="15"/>
    </location>
</feature>
<evidence type="ECO:0000313" key="3">
    <source>
        <dbReference type="Proteomes" id="UP000189229"/>
    </source>
</evidence>
<dbReference type="AlphaFoldDB" id="A0A1V3X653"/>
<feature type="region of interest" description="Disordered" evidence="1">
    <location>
        <begin position="1"/>
        <end position="31"/>
    </location>
</feature>
<dbReference type="Gene3D" id="3.50.50.60">
    <property type="entry name" value="FAD/NAD(P)-binding domain"/>
    <property type="match status" value="1"/>
</dbReference>
<evidence type="ECO:0000313" key="2">
    <source>
        <dbReference type="EMBL" id="OOK74276.1"/>
    </source>
</evidence>
<dbReference type="InterPro" id="IPR036188">
    <property type="entry name" value="FAD/NAD-bd_sf"/>
</dbReference>
<sequence>MATRCPCRRHRRRQHGDRSATQASGEFRRANPLRDRATELIVDGLGAVTGVMWKRFSETGAIKAKSVIIAAGDS</sequence>